<evidence type="ECO:0000313" key="2">
    <source>
        <dbReference type="EMBL" id="MFC4857169.1"/>
    </source>
</evidence>
<dbReference type="InterPro" id="IPR050312">
    <property type="entry name" value="IolE/XylAMocC-like"/>
</dbReference>
<accession>A0ABV9SBH9</accession>
<protein>
    <submittedName>
        <fullName evidence="2">Sugar phosphate isomerase/epimerase family protein</fullName>
    </submittedName>
</protein>
<dbReference type="GO" id="GO:0016853">
    <property type="term" value="F:isomerase activity"/>
    <property type="evidence" value="ECO:0007669"/>
    <property type="project" value="UniProtKB-KW"/>
</dbReference>
<dbReference type="Proteomes" id="UP001595859">
    <property type="component" value="Unassembled WGS sequence"/>
</dbReference>
<dbReference type="InterPro" id="IPR036237">
    <property type="entry name" value="Xyl_isomerase-like_sf"/>
</dbReference>
<keyword evidence="3" id="KW-1185">Reference proteome</keyword>
<gene>
    <name evidence="2" type="ORF">ACFPCV_27050</name>
</gene>
<dbReference type="Pfam" id="PF01261">
    <property type="entry name" value="AP_endonuc_2"/>
    <property type="match status" value="1"/>
</dbReference>
<organism evidence="2 3">
    <name type="scientific">Actinophytocola glycyrrhizae</name>
    <dbReference type="NCBI Taxonomy" id="2044873"/>
    <lineage>
        <taxon>Bacteria</taxon>
        <taxon>Bacillati</taxon>
        <taxon>Actinomycetota</taxon>
        <taxon>Actinomycetes</taxon>
        <taxon>Pseudonocardiales</taxon>
        <taxon>Pseudonocardiaceae</taxon>
    </lineage>
</organism>
<evidence type="ECO:0000259" key="1">
    <source>
        <dbReference type="Pfam" id="PF01261"/>
    </source>
</evidence>
<reference evidence="3" key="1">
    <citation type="journal article" date="2019" name="Int. J. Syst. Evol. Microbiol.">
        <title>The Global Catalogue of Microorganisms (GCM) 10K type strain sequencing project: providing services to taxonomists for standard genome sequencing and annotation.</title>
        <authorList>
            <consortium name="The Broad Institute Genomics Platform"/>
            <consortium name="The Broad Institute Genome Sequencing Center for Infectious Disease"/>
            <person name="Wu L."/>
            <person name="Ma J."/>
        </authorList>
    </citation>
    <scope>NUCLEOTIDE SEQUENCE [LARGE SCALE GENOMIC DNA]</scope>
    <source>
        <strain evidence="3">ZS-22-S1</strain>
    </source>
</reference>
<dbReference type="InterPro" id="IPR013022">
    <property type="entry name" value="Xyl_isomerase-like_TIM-brl"/>
</dbReference>
<dbReference type="PANTHER" id="PTHR12110:SF53">
    <property type="entry name" value="BLR5974 PROTEIN"/>
    <property type="match status" value="1"/>
</dbReference>
<dbReference type="PANTHER" id="PTHR12110">
    <property type="entry name" value="HYDROXYPYRUVATE ISOMERASE"/>
    <property type="match status" value="1"/>
</dbReference>
<name>A0ABV9SBH9_9PSEU</name>
<keyword evidence="2" id="KW-0413">Isomerase</keyword>
<feature type="domain" description="Xylose isomerase-like TIM barrel" evidence="1">
    <location>
        <begin position="27"/>
        <end position="260"/>
    </location>
</feature>
<dbReference type="Gene3D" id="3.20.20.150">
    <property type="entry name" value="Divalent-metal-dependent TIM barrel enzymes"/>
    <property type="match status" value="1"/>
</dbReference>
<comment type="caution">
    <text evidence="2">The sequence shown here is derived from an EMBL/GenBank/DDBJ whole genome shotgun (WGS) entry which is preliminary data.</text>
</comment>
<sequence>MPADTWPAGGLAGIGDEAAPTLTGQLRAVELLGWDAVELRTVDGHALADLDRACRDRLVRAVRDAGLRVVCLDSRIGGWAGTIADPFDPDRAELASLAELCADLGTRYVRIMSYPNAGLPEPRWRQEVVDRVRHLADLAESAGITLLHENCVGWAASRADRALDLLHTVGSPALRLLFDIGNGPAHGYTAADLLAELVPFVAHVHVKDAVGDGEDTTYTLPGDGRAGVVACLRLLSAAGYDGVLSIEPHLATRPHEDRWADAGGTAAFVAAGHRLAELVRGVR</sequence>
<dbReference type="EMBL" id="JBHSIS010000017">
    <property type="protein sequence ID" value="MFC4857169.1"/>
    <property type="molecule type" value="Genomic_DNA"/>
</dbReference>
<evidence type="ECO:0000313" key="3">
    <source>
        <dbReference type="Proteomes" id="UP001595859"/>
    </source>
</evidence>
<dbReference type="SUPFAM" id="SSF51658">
    <property type="entry name" value="Xylose isomerase-like"/>
    <property type="match status" value="1"/>
</dbReference>
<dbReference type="RefSeq" id="WP_378059155.1">
    <property type="nucleotide sequence ID" value="NZ_JBHSIS010000017.1"/>
</dbReference>
<proteinExistence type="predicted"/>